<name>A0AA41WYC7_9RALS</name>
<proteinExistence type="predicted"/>
<keyword evidence="2" id="KW-1185">Reference proteome</keyword>
<gene>
    <name evidence="1" type="ORF">NKG59_15645</name>
</gene>
<dbReference type="Proteomes" id="UP001162793">
    <property type="component" value="Unassembled WGS sequence"/>
</dbReference>
<comment type="caution">
    <text evidence="1">The sequence shown here is derived from an EMBL/GenBank/DDBJ whole genome shotgun (WGS) entry which is preliminary data.</text>
</comment>
<dbReference type="EMBL" id="JAMYWC010000004">
    <property type="protein sequence ID" value="MCP1173795.1"/>
    <property type="molecule type" value="Genomic_DNA"/>
</dbReference>
<organism evidence="1 2">
    <name type="scientific">Ralstonia chuxiongensis</name>
    <dbReference type="NCBI Taxonomy" id="2957504"/>
    <lineage>
        <taxon>Bacteria</taxon>
        <taxon>Pseudomonadati</taxon>
        <taxon>Pseudomonadota</taxon>
        <taxon>Betaproteobacteria</taxon>
        <taxon>Burkholderiales</taxon>
        <taxon>Burkholderiaceae</taxon>
        <taxon>Ralstonia</taxon>
    </lineage>
</organism>
<dbReference type="RefSeq" id="WP_253538517.1">
    <property type="nucleotide sequence ID" value="NZ_JAMYWC010000004.1"/>
</dbReference>
<protein>
    <submittedName>
        <fullName evidence="1">Uncharacterized protein</fullName>
    </submittedName>
</protein>
<sequence>MATNDSANFPGPSVPIDQDGKVLLSQPWVQFLVSLLVRTGGNGVPSSDIAALLAQVQAAQAQVDYQSVQMQDPSLQDIRAAIQEILSQIPSSPNLGDYDRRLDALESVIQQSVELNSILKKIEEIESLLPEIRPTQSVLEQWNAPTLQNSWVNFGGSLNPAGYWKDPHNVVHLRGVVMSGTVNATIFLLPVGYRPANEELFSVVSNNAFGRLDVRAAGDVVLVTGSNSFASLDGITFRAAT</sequence>
<evidence type="ECO:0000313" key="2">
    <source>
        <dbReference type="Proteomes" id="UP001162793"/>
    </source>
</evidence>
<evidence type="ECO:0000313" key="1">
    <source>
        <dbReference type="EMBL" id="MCP1173795.1"/>
    </source>
</evidence>
<reference evidence="2" key="1">
    <citation type="journal article" date="2023" name="Front. Microbiol.">
        <title>Ralstonia chuxiongensis sp. nov., Ralstonia mojiangensis sp. nov., and Ralstonia soli sp. nov., isolated from tobacco fields, are three novel species in the family Burkholderiaceae.</title>
        <authorList>
            <person name="Lu C.H."/>
            <person name="Zhang Y.Y."/>
            <person name="Jiang N."/>
            <person name="Chen W."/>
            <person name="Shao X."/>
            <person name="Zhao Z.M."/>
            <person name="Lu W.L."/>
            <person name="Hu X."/>
            <person name="Xi Y.X."/>
            <person name="Zou S.Y."/>
            <person name="Wei Q.J."/>
            <person name="Lin Z.L."/>
            <person name="Gong L."/>
            <person name="Gai X.T."/>
            <person name="Zhang L.Q."/>
            <person name="Li J.Y."/>
            <person name="Jin Y."/>
            <person name="Xia Z.Y."/>
        </authorList>
    </citation>
    <scope>NUCLEOTIDE SEQUENCE [LARGE SCALE GENOMIC DNA]</scope>
    <source>
        <strain evidence="2">21YRMH01-3</strain>
    </source>
</reference>
<dbReference type="AlphaFoldDB" id="A0AA41WYC7"/>
<accession>A0AA41WYC7</accession>